<dbReference type="Proteomes" id="UP000030651">
    <property type="component" value="Unassembled WGS sequence"/>
</dbReference>
<dbReference type="Pfam" id="PF01425">
    <property type="entry name" value="Amidase"/>
    <property type="match status" value="1"/>
</dbReference>
<dbReference type="GO" id="GO:0004040">
    <property type="term" value="F:amidase activity"/>
    <property type="evidence" value="ECO:0007669"/>
    <property type="project" value="UniProtKB-EC"/>
</dbReference>
<feature type="active site" description="Acyl-ester intermediate" evidence="5">
    <location>
        <position position="232"/>
    </location>
</feature>
<evidence type="ECO:0000256" key="1">
    <source>
        <dbReference type="ARBA" id="ARBA00001311"/>
    </source>
</evidence>
<feature type="binding site" evidence="6">
    <location>
        <position position="182"/>
    </location>
    <ligand>
        <name>substrate</name>
    </ligand>
</feature>
<comment type="catalytic activity">
    <reaction evidence="1">
        <text>a monocarboxylic acid amide + H2O = a monocarboxylate + NH4(+)</text>
        <dbReference type="Rhea" id="RHEA:12020"/>
        <dbReference type="ChEBI" id="CHEBI:15377"/>
        <dbReference type="ChEBI" id="CHEBI:28938"/>
        <dbReference type="ChEBI" id="CHEBI:35757"/>
        <dbReference type="ChEBI" id="CHEBI:83628"/>
        <dbReference type="EC" id="3.5.1.4"/>
    </reaction>
</comment>
<dbReference type="PIRSF" id="PIRSF001221">
    <property type="entry name" value="Amidase_fungi"/>
    <property type="match status" value="1"/>
</dbReference>
<feature type="region of interest" description="Disordered" evidence="7">
    <location>
        <begin position="487"/>
        <end position="506"/>
    </location>
</feature>
<keyword evidence="4" id="KW-0378">Hydrolase</keyword>
<dbReference type="PANTHER" id="PTHR46072">
    <property type="entry name" value="AMIDASE-RELATED-RELATED"/>
    <property type="match status" value="1"/>
</dbReference>
<evidence type="ECO:0000256" key="7">
    <source>
        <dbReference type="SAM" id="MobiDB-lite"/>
    </source>
</evidence>
<accession>W3X0V9</accession>
<gene>
    <name evidence="9" type="ORF">PFICI_09532</name>
</gene>
<dbReference type="InterPro" id="IPR020556">
    <property type="entry name" value="Amidase_CS"/>
</dbReference>
<organism evidence="9 10">
    <name type="scientific">Pestalotiopsis fici (strain W106-1 / CGMCC3.15140)</name>
    <dbReference type="NCBI Taxonomy" id="1229662"/>
    <lineage>
        <taxon>Eukaryota</taxon>
        <taxon>Fungi</taxon>
        <taxon>Dikarya</taxon>
        <taxon>Ascomycota</taxon>
        <taxon>Pezizomycotina</taxon>
        <taxon>Sordariomycetes</taxon>
        <taxon>Xylariomycetidae</taxon>
        <taxon>Amphisphaeriales</taxon>
        <taxon>Sporocadaceae</taxon>
        <taxon>Pestalotiopsis</taxon>
    </lineage>
</organism>
<reference evidence="10" key="1">
    <citation type="journal article" date="2015" name="BMC Genomics">
        <title>Genomic and transcriptomic analysis of the endophytic fungus Pestalotiopsis fici reveals its lifestyle and high potential for synthesis of natural products.</title>
        <authorList>
            <person name="Wang X."/>
            <person name="Zhang X."/>
            <person name="Liu L."/>
            <person name="Xiang M."/>
            <person name="Wang W."/>
            <person name="Sun X."/>
            <person name="Che Y."/>
            <person name="Guo L."/>
            <person name="Liu G."/>
            <person name="Guo L."/>
            <person name="Wang C."/>
            <person name="Yin W.B."/>
            <person name="Stadler M."/>
            <person name="Zhang X."/>
            <person name="Liu X."/>
        </authorList>
    </citation>
    <scope>NUCLEOTIDE SEQUENCE [LARGE SCALE GENOMIC DNA]</scope>
    <source>
        <strain evidence="10">W106-1 / CGMCC3.15140</strain>
    </source>
</reference>
<evidence type="ECO:0000313" key="10">
    <source>
        <dbReference type="Proteomes" id="UP000030651"/>
    </source>
</evidence>
<dbReference type="Gene3D" id="3.90.1300.10">
    <property type="entry name" value="Amidase signature (AS) domain"/>
    <property type="match status" value="1"/>
</dbReference>
<dbReference type="InterPro" id="IPR036928">
    <property type="entry name" value="AS_sf"/>
</dbReference>
<dbReference type="InterPro" id="IPR023631">
    <property type="entry name" value="Amidase_dom"/>
</dbReference>
<dbReference type="RefSeq" id="XP_007836304.1">
    <property type="nucleotide sequence ID" value="XM_007838113.1"/>
</dbReference>
<dbReference type="AlphaFoldDB" id="W3X0V9"/>
<dbReference type="STRING" id="1229662.W3X0V9"/>
<evidence type="ECO:0000256" key="4">
    <source>
        <dbReference type="ARBA" id="ARBA00022801"/>
    </source>
</evidence>
<protein>
    <recommendedName>
        <fullName evidence="3">amidase</fullName>
        <ecNumber evidence="3">3.5.1.4</ecNumber>
    </recommendedName>
</protein>
<evidence type="ECO:0000256" key="2">
    <source>
        <dbReference type="ARBA" id="ARBA00009199"/>
    </source>
</evidence>
<evidence type="ECO:0000259" key="8">
    <source>
        <dbReference type="Pfam" id="PF01425"/>
    </source>
</evidence>
<dbReference type="EC" id="3.5.1.4" evidence="3"/>
<dbReference type="eggNOG" id="KOG1212">
    <property type="taxonomic scope" value="Eukaryota"/>
</dbReference>
<dbReference type="PANTHER" id="PTHR46072:SF3">
    <property type="entry name" value="AMIDASE"/>
    <property type="match status" value="1"/>
</dbReference>
<sequence>MDYKVKAAEKCSATYAAIPEEWRLSPECLSLLQQPVEKCRNNLFEPDFIQSSGILSPKEREITENYEVSRLLGALAGGTLSAVEVTVAFSKRAAIAQQLILFDQALERARDLDALRSSGNLAGPLHGLPISIKDSFQVKGTQATIGLVSYLDRVSDVNSVLVDVLLQLGAVLYLKTNVPQTMMTADSHNNIFGRVLNPWNTMLTAGGSSGGEGALVGFRGSPLGVGTDVGGSIRIPSLCCGTYGFKPTAGRIPYGQQVGCSDPGLRMILAAAGPIANDIDALEIFVKAVVNARPALLDHTAIDVPWKEMKLATDHKLRLGLLAEDPLYPLHPPVQAALDKAVNILREHGHKIIEITPVEGHVADSAEVAWNLWGLDATADEIVKAGGEPAVPSRLSLARDAAATNWSFVPDLSQLPALKKLSFLNIKRSEIAANWNRTWRVHNLDAVIGPPAQHTAVEHDNYGIPAYTVLLNLLDYPACVLPFSHASSSTTPRSFEKKPGQAGPPYHPSVVEGAPCSIQIFTRKMCDEQCLAVAAIIDKALNL</sequence>
<feature type="active site" description="Charge relay system" evidence="5">
    <location>
        <position position="208"/>
    </location>
</feature>
<evidence type="ECO:0000313" key="9">
    <source>
        <dbReference type="EMBL" id="ETS79679.1"/>
    </source>
</evidence>
<evidence type="ECO:0000256" key="5">
    <source>
        <dbReference type="PIRSR" id="PIRSR001221-1"/>
    </source>
</evidence>
<dbReference type="OrthoDB" id="6428749at2759"/>
<evidence type="ECO:0000256" key="6">
    <source>
        <dbReference type="PIRSR" id="PIRSR001221-2"/>
    </source>
</evidence>
<keyword evidence="10" id="KW-1185">Reference proteome</keyword>
<feature type="binding site" evidence="6">
    <location>
        <begin position="229"/>
        <end position="232"/>
    </location>
    <ligand>
        <name>substrate</name>
    </ligand>
</feature>
<dbReference type="GeneID" id="19274545"/>
<evidence type="ECO:0000256" key="3">
    <source>
        <dbReference type="ARBA" id="ARBA00012922"/>
    </source>
</evidence>
<feature type="binding site" evidence="6">
    <location>
        <position position="208"/>
    </location>
    <ligand>
        <name>substrate</name>
    </ligand>
</feature>
<dbReference type="KEGG" id="pfy:PFICI_09532"/>
<dbReference type="OMA" id="CGTYGFR"/>
<dbReference type="InParanoid" id="W3X0V9"/>
<feature type="domain" description="Amidase" evidence="8">
    <location>
        <begin position="84"/>
        <end position="531"/>
    </location>
</feature>
<proteinExistence type="inferred from homology"/>
<dbReference type="PROSITE" id="PS00571">
    <property type="entry name" value="AMIDASES"/>
    <property type="match status" value="1"/>
</dbReference>
<name>W3X0V9_PESFW</name>
<dbReference type="EMBL" id="KI912114">
    <property type="protein sequence ID" value="ETS79679.1"/>
    <property type="molecule type" value="Genomic_DNA"/>
</dbReference>
<comment type="similarity">
    <text evidence="2">Belongs to the amidase family.</text>
</comment>
<dbReference type="SUPFAM" id="SSF75304">
    <property type="entry name" value="Amidase signature (AS) enzymes"/>
    <property type="match status" value="1"/>
</dbReference>
<feature type="active site" description="Charge relay system" evidence="5">
    <location>
        <position position="133"/>
    </location>
</feature>
<dbReference type="HOGENOM" id="CLU_009600_9_2_1"/>